<dbReference type="Gene3D" id="1.10.940.10">
    <property type="entry name" value="NusB-like"/>
    <property type="match status" value="1"/>
</dbReference>
<dbReference type="InterPro" id="IPR054728">
    <property type="entry name" value="RsmB-like_ferredoxin"/>
</dbReference>
<name>A0A346XW98_9ACTN</name>
<feature type="binding site" evidence="5">
    <location>
        <begin position="275"/>
        <end position="281"/>
    </location>
    <ligand>
        <name>S-adenosyl-L-methionine</name>
        <dbReference type="ChEBI" id="CHEBI:59789"/>
    </ligand>
</feature>
<dbReference type="InterPro" id="IPR049560">
    <property type="entry name" value="MeTrfase_RsmB-F_NOP2_cat"/>
</dbReference>
<keyword evidence="8" id="KW-1185">Reference proteome</keyword>
<feature type="binding site" evidence="5">
    <location>
        <position position="338"/>
    </location>
    <ligand>
        <name>S-adenosyl-L-methionine</name>
        <dbReference type="ChEBI" id="CHEBI:59789"/>
    </ligand>
</feature>
<dbReference type="InterPro" id="IPR023267">
    <property type="entry name" value="RCMT"/>
</dbReference>
<dbReference type="AlphaFoldDB" id="A0A346XW98"/>
<keyword evidence="1 5" id="KW-0489">Methyltransferase</keyword>
<dbReference type="InterPro" id="IPR001678">
    <property type="entry name" value="MeTrfase_RsmB-F_NOP2_dom"/>
</dbReference>
<dbReference type="PANTHER" id="PTHR22807">
    <property type="entry name" value="NOP2 YEAST -RELATED NOL1/NOP2/FMU SUN DOMAIN-CONTAINING"/>
    <property type="match status" value="1"/>
</dbReference>
<evidence type="ECO:0000256" key="4">
    <source>
        <dbReference type="ARBA" id="ARBA00022884"/>
    </source>
</evidence>
<dbReference type="Pfam" id="PF01029">
    <property type="entry name" value="NusB"/>
    <property type="match status" value="1"/>
</dbReference>
<evidence type="ECO:0000256" key="2">
    <source>
        <dbReference type="ARBA" id="ARBA00022679"/>
    </source>
</evidence>
<protein>
    <submittedName>
        <fullName evidence="7">16S rRNA (Cytosine(967)-C(5))-methyltransferase</fullName>
    </submittedName>
</protein>
<dbReference type="Pfam" id="PF01189">
    <property type="entry name" value="Methyltr_RsmB-F"/>
    <property type="match status" value="1"/>
</dbReference>
<dbReference type="RefSeq" id="WP_114591136.1">
    <property type="nucleotide sequence ID" value="NZ_CP031165.1"/>
</dbReference>
<feature type="domain" description="SAM-dependent MTase RsmB/NOP-type" evidence="6">
    <location>
        <begin position="183"/>
        <end position="447"/>
    </location>
</feature>
<evidence type="ECO:0000256" key="5">
    <source>
        <dbReference type="PROSITE-ProRule" id="PRU01023"/>
    </source>
</evidence>
<dbReference type="Pfam" id="PF22458">
    <property type="entry name" value="RsmF-B_ferredox"/>
    <property type="match status" value="1"/>
</dbReference>
<dbReference type="GO" id="GO:0001510">
    <property type="term" value="P:RNA methylation"/>
    <property type="evidence" value="ECO:0007669"/>
    <property type="project" value="InterPro"/>
</dbReference>
<dbReference type="Gene3D" id="3.30.70.1170">
    <property type="entry name" value="Sun protein, domain 3"/>
    <property type="match status" value="1"/>
</dbReference>
<evidence type="ECO:0000259" key="6">
    <source>
        <dbReference type="PROSITE" id="PS51686"/>
    </source>
</evidence>
<feature type="active site" description="Nucleophile" evidence="5">
    <location>
        <position position="391"/>
    </location>
</feature>
<dbReference type="InterPro" id="IPR006027">
    <property type="entry name" value="NusB_RsmB_TIM44"/>
</dbReference>
<evidence type="ECO:0000256" key="3">
    <source>
        <dbReference type="ARBA" id="ARBA00022691"/>
    </source>
</evidence>
<gene>
    <name evidence="7" type="ORF">DVS28_a1804</name>
</gene>
<dbReference type="Proteomes" id="UP000264006">
    <property type="component" value="Chromosome"/>
</dbReference>
<dbReference type="EMBL" id="CP031165">
    <property type="protein sequence ID" value="AXV06495.1"/>
    <property type="molecule type" value="Genomic_DNA"/>
</dbReference>
<evidence type="ECO:0000313" key="8">
    <source>
        <dbReference type="Proteomes" id="UP000264006"/>
    </source>
</evidence>
<dbReference type="PROSITE" id="PS51686">
    <property type="entry name" value="SAM_MT_RSMB_NOP"/>
    <property type="match status" value="1"/>
</dbReference>
<keyword evidence="4 5" id="KW-0694">RNA-binding</keyword>
<dbReference type="Gene3D" id="3.40.50.150">
    <property type="entry name" value="Vaccinia Virus protein VP39"/>
    <property type="match status" value="1"/>
</dbReference>
<dbReference type="SUPFAM" id="SSF48013">
    <property type="entry name" value="NusB-like"/>
    <property type="match status" value="1"/>
</dbReference>
<reference evidence="7 8" key="1">
    <citation type="submission" date="2018-09" db="EMBL/GenBank/DDBJ databases">
        <title>Complete genome sequence of Euzebya sp. DY32-46 isolated from seawater of Pacific Ocean.</title>
        <authorList>
            <person name="Xu L."/>
            <person name="Wu Y.-H."/>
            <person name="Xu X.-W."/>
        </authorList>
    </citation>
    <scope>NUCLEOTIDE SEQUENCE [LARGE SCALE GENOMIC DNA]</scope>
    <source>
        <strain evidence="7 8">DY32-46</strain>
    </source>
</reference>
<dbReference type="InterPro" id="IPR035926">
    <property type="entry name" value="NusB-like_sf"/>
</dbReference>
<dbReference type="OrthoDB" id="9810297at2"/>
<dbReference type="PANTHER" id="PTHR22807:SF53">
    <property type="entry name" value="RIBOSOMAL RNA SMALL SUBUNIT METHYLTRANSFERASE B-RELATED"/>
    <property type="match status" value="1"/>
</dbReference>
<dbReference type="GO" id="GO:0008173">
    <property type="term" value="F:RNA methyltransferase activity"/>
    <property type="evidence" value="ECO:0007669"/>
    <property type="project" value="InterPro"/>
</dbReference>
<dbReference type="GO" id="GO:0006355">
    <property type="term" value="P:regulation of DNA-templated transcription"/>
    <property type="evidence" value="ECO:0007669"/>
    <property type="project" value="InterPro"/>
</dbReference>
<dbReference type="CDD" id="cd02440">
    <property type="entry name" value="AdoMet_MTases"/>
    <property type="match status" value="1"/>
</dbReference>
<keyword evidence="2 5" id="KW-0808">Transferase</keyword>
<dbReference type="PRINTS" id="PR02008">
    <property type="entry name" value="RCMTFAMILY"/>
</dbReference>
<dbReference type="KEGG" id="euz:DVS28_a1804"/>
<comment type="similarity">
    <text evidence="5">Belongs to the class I-like SAM-binding methyltransferase superfamily. RsmB/NOP family.</text>
</comment>
<dbReference type="InterPro" id="IPR029063">
    <property type="entry name" value="SAM-dependent_MTases_sf"/>
</dbReference>
<accession>A0A346XW98</accession>
<sequence length="451" mass="48188">MSEEDQVDTTAAEGADREGVAARQTALVIVMQVHENDAWASPVADRILSKSPLDQQDRNFAANLAFSTLRWEGTLDWVLANAVSRGLEAVEPTLLDLLRIATWELLHGNQPVHAVVDSHVEVARVVVGQRATGFVNGVLRNIARRIDDLPWPDEATDMGLGLKYGYPSWVAHAAVKRFGDERAAEVLDAGNRPAPLVLRAVAPREDVLAALAAEGIDAEPGTMARDAIVLADRIQPGRLAVIRDGLAIVQDQASQVIGQTAAEGLPAGATAIDLCAAPGGKSTHLAQQGLQVTAVDRHAGRLRRAAEMADRLGLEMATVTGDGATVDLPEGVDLVLVDAPCSGLGVVRRRPELRWRRSREDVTSMTAVQQQLLQRAVDLVRPGGRVVYSVCTWTSDEADDVVAHAVDGGRVTVADVPQVGTPTRFGVQMAPDRDEGDGMYIAVLERTAEVS</sequence>
<organism evidence="7 8">
    <name type="scientific">Euzebya pacifica</name>
    <dbReference type="NCBI Taxonomy" id="1608957"/>
    <lineage>
        <taxon>Bacteria</taxon>
        <taxon>Bacillati</taxon>
        <taxon>Actinomycetota</taxon>
        <taxon>Nitriliruptoria</taxon>
        <taxon>Euzebyales</taxon>
    </lineage>
</organism>
<keyword evidence="3 5" id="KW-0949">S-adenosyl-L-methionine</keyword>
<feature type="binding site" evidence="5">
    <location>
        <position position="296"/>
    </location>
    <ligand>
        <name>S-adenosyl-L-methionine</name>
        <dbReference type="ChEBI" id="CHEBI:59789"/>
    </ligand>
</feature>
<evidence type="ECO:0000256" key="1">
    <source>
        <dbReference type="ARBA" id="ARBA00022603"/>
    </source>
</evidence>
<dbReference type="GO" id="GO:0003723">
    <property type="term" value="F:RNA binding"/>
    <property type="evidence" value="ECO:0007669"/>
    <property type="project" value="UniProtKB-UniRule"/>
</dbReference>
<proteinExistence type="inferred from homology"/>
<dbReference type="SUPFAM" id="SSF53335">
    <property type="entry name" value="S-adenosyl-L-methionine-dependent methyltransferases"/>
    <property type="match status" value="1"/>
</dbReference>
<evidence type="ECO:0000313" key="7">
    <source>
        <dbReference type="EMBL" id="AXV06495.1"/>
    </source>
</evidence>
<feature type="binding site" evidence="5">
    <location>
        <position position="322"/>
    </location>
    <ligand>
        <name>S-adenosyl-L-methionine</name>
        <dbReference type="ChEBI" id="CHEBI:59789"/>
    </ligand>
</feature>